<evidence type="ECO:0000313" key="2">
    <source>
        <dbReference type="EMBL" id="PPS04341.1"/>
    </source>
</evidence>
<evidence type="ECO:0000256" key="1">
    <source>
        <dbReference type="SAM" id="MobiDB-lite"/>
    </source>
</evidence>
<proteinExistence type="predicted"/>
<accession>A0A2P5XLX3</accession>
<evidence type="ECO:0000313" key="3">
    <source>
        <dbReference type="Proteomes" id="UP000239757"/>
    </source>
</evidence>
<organism evidence="2 3">
    <name type="scientific">Gossypium barbadense</name>
    <name type="common">Sea Island cotton</name>
    <name type="synonym">Hibiscus barbadensis</name>
    <dbReference type="NCBI Taxonomy" id="3634"/>
    <lineage>
        <taxon>Eukaryota</taxon>
        <taxon>Viridiplantae</taxon>
        <taxon>Streptophyta</taxon>
        <taxon>Embryophyta</taxon>
        <taxon>Tracheophyta</taxon>
        <taxon>Spermatophyta</taxon>
        <taxon>Magnoliopsida</taxon>
        <taxon>eudicotyledons</taxon>
        <taxon>Gunneridae</taxon>
        <taxon>Pentapetalae</taxon>
        <taxon>rosids</taxon>
        <taxon>malvids</taxon>
        <taxon>Malvales</taxon>
        <taxon>Malvaceae</taxon>
        <taxon>Malvoideae</taxon>
        <taxon>Gossypium</taxon>
    </lineage>
</organism>
<dbReference type="EMBL" id="KZ664616">
    <property type="protein sequence ID" value="PPS04341.1"/>
    <property type="molecule type" value="Genomic_DNA"/>
</dbReference>
<dbReference type="AlphaFoldDB" id="A0A2P5XLX3"/>
<reference evidence="2 3" key="1">
    <citation type="submission" date="2015-01" db="EMBL/GenBank/DDBJ databases">
        <title>Genome of allotetraploid Gossypium barbadense reveals genomic plasticity and fiber elongation in cotton evolution.</title>
        <authorList>
            <person name="Chen X."/>
            <person name="Liu X."/>
            <person name="Zhao B."/>
            <person name="Zheng H."/>
            <person name="Hu Y."/>
            <person name="Lu G."/>
            <person name="Yang C."/>
            <person name="Chen J."/>
            <person name="Shan C."/>
            <person name="Zhang L."/>
            <person name="Zhou Y."/>
            <person name="Wang L."/>
            <person name="Guo W."/>
            <person name="Bai Y."/>
            <person name="Ruan J."/>
            <person name="Shangguan X."/>
            <person name="Mao Y."/>
            <person name="Jiang J."/>
            <person name="Zhu Y."/>
            <person name="Lei J."/>
            <person name="Kang H."/>
            <person name="Chen S."/>
            <person name="He X."/>
            <person name="Wang R."/>
            <person name="Wang Y."/>
            <person name="Chen J."/>
            <person name="Wang L."/>
            <person name="Yu S."/>
            <person name="Wang B."/>
            <person name="Wei J."/>
            <person name="Song S."/>
            <person name="Lu X."/>
            <person name="Gao Z."/>
            <person name="Gu W."/>
            <person name="Deng X."/>
            <person name="Ma D."/>
            <person name="Wang S."/>
            <person name="Liang W."/>
            <person name="Fang L."/>
            <person name="Cai C."/>
            <person name="Zhu X."/>
            <person name="Zhou B."/>
            <person name="Zhang Y."/>
            <person name="Chen Z."/>
            <person name="Xu S."/>
            <person name="Zhu R."/>
            <person name="Wang S."/>
            <person name="Zhang T."/>
            <person name="Zhao G."/>
        </authorList>
    </citation>
    <scope>NUCLEOTIDE SEQUENCE [LARGE SCALE GENOMIC DNA]</scope>
    <source>
        <strain evidence="3">cv. Xinhai21</strain>
        <tissue evidence="2">Leaf</tissue>
    </source>
</reference>
<protein>
    <submittedName>
        <fullName evidence="2">Uncharacterized protein</fullName>
    </submittedName>
</protein>
<name>A0A2P5XLX3_GOSBA</name>
<dbReference type="Proteomes" id="UP000239757">
    <property type="component" value="Unassembled WGS sequence"/>
</dbReference>
<dbReference type="OrthoDB" id="1903608at2759"/>
<sequence>MSPQGISSMLSMRIIEKHRGTYPPQYRLTQSTEEEAYEDIPNDVPPQHEDPPTQPLPPSRPVHVAASYAAISEHLTRFQQQTYEPLPPPEYPPLLSYRLLSKTPETRSKNTPEPCSNNDKGPIYEERRLQIEELDEWRTHKPKTHDNPKPHHDKLNISPNQLKVGDKVLLNVANPWIATSEPNGAIPLMILSIFPYEGMRSVNSSHHHDHAPERAKFFLSTGCDKWP</sequence>
<feature type="region of interest" description="Disordered" evidence="1">
    <location>
        <begin position="16"/>
        <end position="60"/>
    </location>
</feature>
<feature type="compositionally biased region" description="Acidic residues" evidence="1">
    <location>
        <begin position="32"/>
        <end position="41"/>
    </location>
</feature>
<gene>
    <name evidence="2" type="ORF">GOBAR_AA16325</name>
</gene>